<dbReference type="Gene3D" id="3.40.50.2020">
    <property type="match status" value="1"/>
</dbReference>
<dbReference type="Proteomes" id="UP000284057">
    <property type="component" value="Unassembled WGS sequence"/>
</dbReference>
<comment type="caution">
    <text evidence="2">The sequence shown here is derived from an EMBL/GenBank/DDBJ whole genome shotgun (WGS) entry which is preliminary data.</text>
</comment>
<dbReference type="OrthoDB" id="9810066at2"/>
<dbReference type="GO" id="GO:0016757">
    <property type="term" value="F:glycosyltransferase activity"/>
    <property type="evidence" value="ECO:0007669"/>
    <property type="project" value="UniProtKB-KW"/>
</dbReference>
<dbReference type="CDD" id="cd06223">
    <property type="entry name" value="PRTases_typeI"/>
    <property type="match status" value="1"/>
</dbReference>
<keyword evidence="2" id="KW-0328">Glycosyltransferase</keyword>
<evidence type="ECO:0000313" key="2">
    <source>
        <dbReference type="EMBL" id="RIQ12896.1"/>
    </source>
</evidence>
<dbReference type="Gene3D" id="3.30.1310.20">
    <property type="entry name" value="PRTase-like"/>
    <property type="match status" value="1"/>
</dbReference>
<dbReference type="InterPro" id="IPR000836">
    <property type="entry name" value="PRTase_dom"/>
</dbReference>
<protein>
    <submittedName>
        <fullName evidence="2">Phosphoribosyltransferase</fullName>
    </submittedName>
</protein>
<proteinExistence type="predicted"/>
<feature type="non-terminal residue" evidence="2">
    <location>
        <position position="369"/>
    </location>
</feature>
<reference evidence="2 3" key="1">
    <citation type="submission" date="2018-09" db="EMBL/GenBank/DDBJ databases">
        <title>Isolation, diversity and antifungal activity of actinobacteria from wheat.</title>
        <authorList>
            <person name="Han C."/>
        </authorList>
    </citation>
    <scope>NUCLEOTIDE SEQUENCE [LARGE SCALE GENOMIC DNA]</scope>
    <source>
        <strain evidence="2 3">NEAU-YY265</strain>
    </source>
</reference>
<organism evidence="2 3">
    <name type="scientific">Jiangella rhizosphaerae</name>
    <dbReference type="NCBI Taxonomy" id="2293569"/>
    <lineage>
        <taxon>Bacteria</taxon>
        <taxon>Bacillati</taxon>
        <taxon>Actinomycetota</taxon>
        <taxon>Actinomycetes</taxon>
        <taxon>Jiangellales</taxon>
        <taxon>Jiangellaceae</taxon>
        <taxon>Jiangella</taxon>
    </lineage>
</organism>
<name>A0A418KIA5_9ACTN</name>
<dbReference type="SUPFAM" id="SSF53474">
    <property type="entry name" value="alpha/beta-Hydrolases"/>
    <property type="match status" value="1"/>
</dbReference>
<feature type="domain" description="Phosphoribosyltransferase" evidence="1">
    <location>
        <begin position="26"/>
        <end position="185"/>
    </location>
</feature>
<gene>
    <name evidence="2" type="ORF">DY240_26730</name>
</gene>
<evidence type="ECO:0000313" key="3">
    <source>
        <dbReference type="Proteomes" id="UP000284057"/>
    </source>
</evidence>
<dbReference type="Gene3D" id="3.40.50.1820">
    <property type="entry name" value="alpha/beta hydrolase"/>
    <property type="match status" value="1"/>
</dbReference>
<sequence>MSVSDAPVFRDRADAGRRLGERLRALTFRDPIVLALPRGGVPVAAQVAAALDAALEVFVARKVGAPSHPEFGIGAIAEGSDEVVVTSSAGRLGLGADDLETLVRGERSELARRVDLYRGAAPLPDLEARDVILVDDGLATGVTAEAALRSLRGFRPHRLVLAVPVCSPDSAQRLTAIADDIVFVAAPEDLFSIGAYYDDFTQTTDDEVVDLLASSRSRAATSGEDGAGERPVTIAVPGDTIDADLTVVDAARGAVLFAHGSGSSRHSPRNRRVAEALQRRGFATVLADLLTEGEERADLATGRHRFDIALLSQRLEQAARWLAAEPSTTGLPLGYFGASTGAAAALVAAAASGGRVRAVVSRGGRPDLA</sequence>
<keyword evidence="2" id="KW-0808">Transferase</keyword>
<dbReference type="EMBL" id="QUAL01000395">
    <property type="protein sequence ID" value="RIQ12896.1"/>
    <property type="molecule type" value="Genomic_DNA"/>
</dbReference>
<dbReference type="InterPro" id="IPR029057">
    <property type="entry name" value="PRTase-like"/>
</dbReference>
<accession>A0A418KIA5</accession>
<dbReference type="SUPFAM" id="SSF53271">
    <property type="entry name" value="PRTase-like"/>
    <property type="match status" value="1"/>
</dbReference>
<dbReference type="AlphaFoldDB" id="A0A418KIA5"/>
<dbReference type="InterPro" id="IPR029058">
    <property type="entry name" value="AB_hydrolase_fold"/>
</dbReference>
<dbReference type="RefSeq" id="WP_119662717.1">
    <property type="nucleotide sequence ID" value="NZ_QUAL01000395.1"/>
</dbReference>
<evidence type="ECO:0000259" key="1">
    <source>
        <dbReference type="Pfam" id="PF00156"/>
    </source>
</evidence>
<keyword evidence="3" id="KW-1185">Reference proteome</keyword>
<dbReference type="Pfam" id="PF00156">
    <property type="entry name" value="Pribosyltran"/>
    <property type="match status" value="1"/>
</dbReference>